<organism evidence="2">
    <name type="scientific">Albugo laibachii Nc14</name>
    <dbReference type="NCBI Taxonomy" id="890382"/>
    <lineage>
        <taxon>Eukaryota</taxon>
        <taxon>Sar</taxon>
        <taxon>Stramenopiles</taxon>
        <taxon>Oomycota</taxon>
        <taxon>Peronosporomycetes</taxon>
        <taxon>Albuginales</taxon>
        <taxon>Albuginaceae</taxon>
        <taxon>Albugo</taxon>
    </lineage>
</organism>
<feature type="transmembrane region" description="Helical" evidence="1">
    <location>
        <begin position="30"/>
        <end position="48"/>
    </location>
</feature>
<name>F0WTS8_9STRA</name>
<reference evidence="2" key="1">
    <citation type="journal article" date="2011" name="PLoS Biol.">
        <title>Gene gain and loss during evolution of obligate parasitism in the white rust pathogen of Arabidopsis thaliana.</title>
        <authorList>
            <person name="Kemen E."/>
            <person name="Gardiner A."/>
            <person name="Schultz-Larsen T."/>
            <person name="Kemen A.C."/>
            <person name="Balmuth A.L."/>
            <person name="Robert-Seilaniantz A."/>
            <person name="Bailey K."/>
            <person name="Holub E."/>
            <person name="Studholme D.J."/>
            <person name="Maclean D."/>
            <person name="Jones J.D."/>
        </authorList>
    </citation>
    <scope>NUCLEOTIDE SEQUENCE</scope>
</reference>
<evidence type="ECO:0000256" key="1">
    <source>
        <dbReference type="SAM" id="Phobius"/>
    </source>
</evidence>
<accession>F0WTS8</accession>
<dbReference type="HOGENOM" id="CLU_2676228_0_0_1"/>
<evidence type="ECO:0000313" key="2">
    <source>
        <dbReference type="EMBL" id="CCA24772.1"/>
    </source>
</evidence>
<keyword evidence="1" id="KW-0812">Transmembrane</keyword>
<proteinExistence type="predicted"/>
<keyword evidence="1" id="KW-1133">Transmembrane helix</keyword>
<gene>
    <name evidence="2" type="primary">AlNc14C257G9754</name>
    <name evidence="2" type="ORF">ALNC14_109160</name>
</gene>
<reference evidence="2" key="2">
    <citation type="submission" date="2011-02" db="EMBL/GenBank/DDBJ databases">
        <authorList>
            <person name="MacLean D."/>
        </authorList>
    </citation>
    <scope>NUCLEOTIDE SEQUENCE</scope>
</reference>
<dbReference type="AlphaFoldDB" id="F0WTS8"/>
<keyword evidence="1" id="KW-0472">Membrane</keyword>
<dbReference type="EMBL" id="FR824302">
    <property type="protein sequence ID" value="CCA24772.1"/>
    <property type="molecule type" value="Genomic_DNA"/>
</dbReference>
<sequence>MDALAEKRSFSCCSTFMPATFILLTVRQEFIFNVTLVIILVTLCTVVLDCGRSSLECVLDCGRSSLDCGLSGSLF</sequence>
<protein>
    <submittedName>
        <fullName evidence="2">AlNc14C257G9754 protein</fullName>
    </submittedName>
</protein>